<comment type="caution">
    <text evidence="8">The sequence shown here is derived from an EMBL/GenBank/DDBJ whole genome shotgun (WGS) entry which is preliminary data.</text>
</comment>
<evidence type="ECO:0000259" key="7">
    <source>
        <dbReference type="PROSITE" id="PS50846"/>
    </source>
</evidence>
<organism evidence="8 9">
    <name type="scientific">Rubrivivax albus</name>
    <dbReference type="NCBI Taxonomy" id="2499835"/>
    <lineage>
        <taxon>Bacteria</taxon>
        <taxon>Pseudomonadati</taxon>
        <taxon>Pseudomonadota</taxon>
        <taxon>Betaproteobacteria</taxon>
        <taxon>Burkholderiales</taxon>
        <taxon>Sphaerotilaceae</taxon>
        <taxon>Rubrivivax</taxon>
    </lineage>
</organism>
<dbReference type="SUPFAM" id="SSF55008">
    <property type="entry name" value="HMA, heavy metal-associated domain"/>
    <property type="match status" value="1"/>
</dbReference>
<dbReference type="InterPro" id="IPR001802">
    <property type="entry name" value="MerP/CopZ"/>
</dbReference>
<dbReference type="FunFam" id="3.30.70.100:FF:000001">
    <property type="entry name" value="ATPase copper transporting beta"/>
    <property type="match status" value="1"/>
</dbReference>
<evidence type="ECO:0000256" key="5">
    <source>
        <dbReference type="RuleBase" id="RU361212"/>
    </source>
</evidence>
<evidence type="ECO:0000256" key="6">
    <source>
        <dbReference type="SAM" id="SignalP"/>
    </source>
</evidence>
<evidence type="ECO:0000256" key="2">
    <source>
        <dbReference type="ARBA" id="ARBA00022466"/>
    </source>
</evidence>
<keyword evidence="6" id="KW-0732">Signal</keyword>
<gene>
    <name evidence="5 8" type="primary">merP</name>
    <name evidence="8" type="ORF">ENE75_16560</name>
</gene>
<dbReference type="Proteomes" id="UP000288178">
    <property type="component" value="Unassembled WGS sequence"/>
</dbReference>
<keyword evidence="9" id="KW-1185">Reference proteome</keyword>
<dbReference type="OrthoDB" id="7205933at2"/>
<evidence type="ECO:0000256" key="3">
    <source>
        <dbReference type="ARBA" id="ARBA00022723"/>
    </source>
</evidence>
<name>A0A3S2TLC2_9BURK</name>
<feature type="signal peptide" evidence="6">
    <location>
        <begin position="1"/>
        <end position="19"/>
    </location>
</feature>
<dbReference type="CDD" id="cd00371">
    <property type="entry name" value="HMA"/>
    <property type="match status" value="1"/>
</dbReference>
<keyword evidence="3 5" id="KW-0479">Metal-binding</keyword>
<dbReference type="PROSITE" id="PS50846">
    <property type="entry name" value="HMA_2"/>
    <property type="match status" value="1"/>
</dbReference>
<dbReference type="GO" id="GO:0045340">
    <property type="term" value="F:mercury ion binding"/>
    <property type="evidence" value="ECO:0007669"/>
    <property type="project" value="UniProtKB-UniRule"/>
</dbReference>
<evidence type="ECO:0000256" key="4">
    <source>
        <dbReference type="ARBA" id="ARBA00022914"/>
    </source>
</evidence>
<protein>
    <recommendedName>
        <fullName evidence="5">Periplasmic mercury ion-binding protein</fullName>
    </recommendedName>
</protein>
<sequence length="92" mass="9854">MRKLVATALVALMPWAAWAAPPQTAVLDVQNMTCALCPITVKKSLEKVPGVSRVHVDYDKKTATVIFDADKTTAMALVKATTDAGFPSTVHQ</sequence>
<dbReference type="Gene3D" id="3.30.70.100">
    <property type="match status" value="1"/>
</dbReference>
<dbReference type="PRINTS" id="PR00946">
    <property type="entry name" value="HGSCAVENGER"/>
</dbReference>
<evidence type="ECO:0000313" key="8">
    <source>
        <dbReference type="EMBL" id="RVT50601.1"/>
    </source>
</evidence>
<dbReference type="InterPro" id="IPR006121">
    <property type="entry name" value="HMA_dom"/>
</dbReference>
<dbReference type="InterPro" id="IPR036163">
    <property type="entry name" value="HMA_dom_sf"/>
</dbReference>
<evidence type="ECO:0000313" key="9">
    <source>
        <dbReference type="Proteomes" id="UP000288178"/>
    </source>
</evidence>
<proteinExistence type="predicted"/>
<keyword evidence="2 5" id="KW-0475">Mercuric resistance</keyword>
<keyword evidence="5" id="KW-0574">Periplasm</keyword>
<comment type="function">
    <text evidence="5">Involved in mercury resistance. Acts as a mercury scavenger that specifically binds to a mercuric ion in the periplasm and probably passes it to the cytoplasmic mercuric reductase MerA via the mercuric transport protein MerT.</text>
</comment>
<dbReference type="RefSeq" id="WP_128199417.1">
    <property type="nucleotide sequence ID" value="NZ_SACT01000005.1"/>
</dbReference>
<dbReference type="GO" id="GO:0030313">
    <property type="term" value="C:cell envelope"/>
    <property type="evidence" value="ECO:0007669"/>
    <property type="project" value="UniProtKB-SubCell"/>
</dbReference>
<dbReference type="EMBL" id="SACT01000005">
    <property type="protein sequence ID" value="RVT50601.1"/>
    <property type="molecule type" value="Genomic_DNA"/>
</dbReference>
<feature type="chain" id="PRO_5018568280" description="Periplasmic mercury ion-binding protein" evidence="6">
    <location>
        <begin position="20"/>
        <end position="92"/>
    </location>
</feature>
<dbReference type="Pfam" id="PF00403">
    <property type="entry name" value="HMA"/>
    <property type="match status" value="1"/>
</dbReference>
<reference evidence="8 9" key="1">
    <citation type="submission" date="2019-01" db="EMBL/GenBank/DDBJ databases">
        <authorList>
            <person name="Chen W.-M."/>
        </authorList>
    </citation>
    <scope>NUCLEOTIDE SEQUENCE [LARGE SCALE GENOMIC DNA]</scope>
    <source>
        <strain evidence="8 9">ICH-3</strain>
    </source>
</reference>
<evidence type="ECO:0000256" key="1">
    <source>
        <dbReference type="ARBA" id="ARBA00004196"/>
    </source>
</evidence>
<dbReference type="NCBIfam" id="TIGR02052">
    <property type="entry name" value="MerP"/>
    <property type="match status" value="1"/>
</dbReference>
<accession>A0A3S2TLC2</accession>
<comment type="subcellular location">
    <subcellularLocation>
        <location evidence="1">Cell envelope</location>
    </subcellularLocation>
    <subcellularLocation>
        <location evidence="5">Periplasm</location>
    </subcellularLocation>
</comment>
<feature type="domain" description="HMA" evidence="7">
    <location>
        <begin position="23"/>
        <end position="89"/>
    </location>
</feature>
<dbReference type="AlphaFoldDB" id="A0A3S2TLC2"/>
<dbReference type="GO" id="GO:0015097">
    <property type="term" value="F:mercury ion transmembrane transporter activity"/>
    <property type="evidence" value="ECO:0007669"/>
    <property type="project" value="UniProtKB-UniRule"/>
</dbReference>
<dbReference type="GO" id="GO:0042597">
    <property type="term" value="C:periplasmic space"/>
    <property type="evidence" value="ECO:0007669"/>
    <property type="project" value="UniProtKB-SubCell"/>
</dbReference>
<dbReference type="InterPro" id="IPR011795">
    <property type="entry name" value="MerP"/>
</dbReference>
<keyword evidence="4 5" id="KW-0476">Mercury</keyword>